<organism evidence="3 4">
    <name type="scientific">Meganyctiphanes norvegica</name>
    <name type="common">Northern krill</name>
    <name type="synonym">Thysanopoda norvegica</name>
    <dbReference type="NCBI Taxonomy" id="48144"/>
    <lineage>
        <taxon>Eukaryota</taxon>
        <taxon>Metazoa</taxon>
        <taxon>Ecdysozoa</taxon>
        <taxon>Arthropoda</taxon>
        <taxon>Crustacea</taxon>
        <taxon>Multicrustacea</taxon>
        <taxon>Malacostraca</taxon>
        <taxon>Eumalacostraca</taxon>
        <taxon>Eucarida</taxon>
        <taxon>Euphausiacea</taxon>
        <taxon>Euphausiidae</taxon>
        <taxon>Meganyctiphanes</taxon>
    </lineage>
</organism>
<evidence type="ECO:0000313" key="4">
    <source>
        <dbReference type="Proteomes" id="UP001497623"/>
    </source>
</evidence>
<evidence type="ECO:0000256" key="1">
    <source>
        <dbReference type="PROSITE-ProRule" id="PRU00723"/>
    </source>
</evidence>
<gene>
    <name evidence="3" type="ORF">MNOR_LOCUS33448</name>
</gene>
<feature type="zinc finger region" description="C3H1-type" evidence="1">
    <location>
        <begin position="56"/>
        <end position="79"/>
    </location>
</feature>
<keyword evidence="4" id="KW-1185">Reference proteome</keyword>
<dbReference type="SMART" id="SM00356">
    <property type="entry name" value="ZnF_C3H1"/>
    <property type="match status" value="2"/>
</dbReference>
<comment type="caution">
    <text evidence="3">The sequence shown here is derived from an EMBL/GenBank/DDBJ whole genome shotgun (WGS) entry which is preliminary data.</text>
</comment>
<evidence type="ECO:0000259" key="2">
    <source>
        <dbReference type="PROSITE" id="PS50103"/>
    </source>
</evidence>
<feature type="non-terminal residue" evidence="3">
    <location>
        <position position="1"/>
    </location>
</feature>
<dbReference type="Gene3D" id="3.30.1370.210">
    <property type="match status" value="1"/>
</dbReference>
<feature type="domain" description="C3H1-type" evidence="2">
    <location>
        <begin position="56"/>
        <end position="79"/>
    </location>
</feature>
<evidence type="ECO:0000313" key="3">
    <source>
        <dbReference type="EMBL" id="CAL4166415.1"/>
    </source>
</evidence>
<dbReference type="GO" id="GO:0008270">
    <property type="term" value="F:zinc ion binding"/>
    <property type="evidence" value="ECO:0007669"/>
    <property type="project" value="UniProtKB-KW"/>
</dbReference>
<reference evidence="3 4" key="1">
    <citation type="submission" date="2024-05" db="EMBL/GenBank/DDBJ databases">
        <authorList>
            <person name="Wallberg A."/>
        </authorList>
    </citation>
    <scope>NUCLEOTIDE SEQUENCE [LARGE SCALE GENOMIC DNA]</scope>
</reference>
<proteinExistence type="predicted"/>
<keyword evidence="1" id="KW-0863">Zinc-finger</keyword>
<accession>A0AAV2S989</accession>
<feature type="non-terminal residue" evidence="3">
    <location>
        <position position="139"/>
    </location>
</feature>
<sequence length="139" mass="16328">KTENKNDNANEEIEGLIGANALPTNQEWEDMPIWDDNVYMNQNRKKQKNNEILVNICTFHAIGECRYGKDKCQNIHNDVIREDIIRERSKVRIGQTWSVCVHYIMGKCGYGWDCLQYHPISRIEDIEDNNEEKLADNKE</sequence>
<keyword evidence="1" id="KW-0479">Metal-binding</keyword>
<dbReference type="AlphaFoldDB" id="A0AAV2S989"/>
<dbReference type="PROSITE" id="PS50103">
    <property type="entry name" value="ZF_C3H1"/>
    <property type="match status" value="1"/>
</dbReference>
<protein>
    <recommendedName>
        <fullName evidence="2">C3H1-type domain-containing protein</fullName>
    </recommendedName>
</protein>
<dbReference type="InterPro" id="IPR000571">
    <property type="entry name" value="Znf_CCCH"/>
</dbReference>
<name>A0AAV2S989_MEGNR</name>
<dbReference type="Proteomes" id="UP001497623">
    <property type="component" value="Unassembled WGS sequence"/>
</dbReference>
<dbReference type="EMBL" id="CAXKWB010048257">
    <property type="protein sequence ID" value="CAL4166415.1"/>
    <property type="molecule type" value="Genomic_DNA"/>
</dbReference>
<keyword evidence="1" id="KW-0862">Zinc</keyword>